<proteinExistence type="predicted"/>
<name>A0A6S6Y3W6_9PROT</name>
<protein>
    <submittedName>
        <fullName evidence="1">Uncharacterized protein</fullName>
    </submittedName>
</protein>
<evidence type="ECO:0000313" key="1">
    <source>
        <dbReference type="EMBL" id="CAB1371257.1"/>
    </source>
</evidence>
<dbReference type="RefSeq" id="WP_232096612.1">
    <property type="nucleotide sequence ID" value="NZ_LR778302.1"/>
</dbReference>
<organism evidence="1 2">
    <name type="scientific">Denitratisoma oestradiolicum</name>
    <dbReference type="NCBI Taxonomy" id="311182"/>
    <lineage>
        <taxon>Bacteria</taxon>
        <taxon>Pseudomonadati</taxon>
        <taxon>Pseudomonadota</taxon>
        <taxon>Betaproteobacteria</taxon>
        <taxon>Nitrosomonadales</taxon>
        <taxon>Sterolibacteriaceae</taxon>
        <taxon>Denitratisoma</taxon>
    </lineage>
</organism>
<sequence length="134" mass="16054">MLPGDAMRFQRYGHFEFRDTDRKRSAFLRKQKAEREALPLFADQVAAAQIGVDEEMQARRRQWERDLARSRQRQADKWREARRRIRTYPEPVRAALLGYWQACCWPGDPVYFLSMLHMYDHGRLQLDVPALTQE</sequence>
<dbReference type="KEGG" id="doe:DENOEST_P0099"/>
<dbReference type="EMBL" id="LR778302">
    <property type="protein sequence ID" value="CAB1371257.1"/>
    <property type="molecule type" value="Genomic_DNA"/>
</dbReference>
<geneLocation type="plasmid" evidence="1 2">
    <name>pI</name>
</geneLocation>
<keyword evidence="2" id="KW-1185">Reference proteome</keyword>
<gene>
    <name evidence="1" type="ORF">DENOEST_P0099</name>
</gene>
<reference evidence="1 2" key="1">
    <citation type="submission" date="2020-03" db="EMBL/GenBank/DDBJ databases">
        <authorList>
            <consortium name="Genoscope - CEA"/>
            <person name="William W."/>
        </authorList>
    </citation>
    <scope>NUCLEOTIDE SEQUENCE [LARGE SCALE GENOMIC DNA]</scope>
    <source>
        <strain evidence="2">DSM 16959</strain>
        <plasmid evidence="1 2">pI</plasmid>
    </source>
</reference>
<dbReference type="AlphaFoldDB" id="A0A6S6Y3W6"/>
<keyword evidence="1" id="KW-0614">Plasmid</keyword>
<evidence type="ECO:0000313" key="2">
    <source>
        <dbReference type="Proteomes" id="UP000515733"/>
    </source>
</evidence>
<accession>A0A6S6Y3W6</accession>
<dbReference type="Proteomes" id="UP000515733">
    <property type="component" value="Plasmid pI"/>
</dbReference>